<sequence>MKTLVTGGSGYIGTHILKHLLEQCHEVTVVTRHPEKLSRGGYGDGLTIVEADLEDPSWYRSVLEGQDCCIYAALVWGDERREIEGYDASITARFFEAVGQAKVRRAIYLSSTAVHRGSVGRINESAVYSSQELYGATKAAGEMFFRAACARHAISSVVVRPGPVVGRPAFDDAAFRGPQQVHALVEEAFTSGLLTVGQRGCFQLCDVHVLAQLLAQLTRSESVDSTYFCVGVESLSWEGVAELIAVRTGGEIRLSLENEERRETPYFQTDRMQAFLGRETYSTQALIEHLDYLIDKEMNRNSGVVS</sequence>
<dbReference type="PANTHER" id="PTHR48079">
    <property type="entry name" value="PROTEIN YEEZ"/>
    <property type="match status" value="1"/>
</dbReference>
<dbReference type="Pfam" id="PF01370">
    <property type="entry name" value="Epimerase"/>
    <property type="match status" value="1"/>
</dbReference>
<dbReference type="InterPro" id="IPR051783">
    <property type="entry name" value="NAD(P)-dependent_oxidoreduct"/>
</dbReference>
<evidence type="ECO:0000259" key="1">
    <source>
        <dbReference type="Pfam" id="PF01370"/>
    </source>
</evidence>
<gene>
    <name evidence="2" type="ORF">ACFSQZ_04765</name>
</gene>
<comment type="caution">
    <text evidence="2">The sequence shown here is derived from an EMBL/GenBank/DDBJ whole genome shotgun (WGS) entry which is preliminary data.</text>
</comment>
<dbReference type="PANTHER" id="PTHR48079:SF6">
    <property type="entry name" value="NAD(P)-BINDING DOMAIN-CONTAINING PROTEIN-RELATED"/>
    <property type="match status" value="1"/>
</dbReference>
<evidence type="ECO:0000313" key="3">
    <source>
        <dbReference type="Proteomes" id="UP001597297"/>
    </source>
</evidence>
<dbReference type="Proteomes" id="UP001597297">
    <property type="component" value="Unassembled WGS sequence"/>
</dbReference>
<keyword evidence="3" id="KW-1185">Reference proteome</keyword>
<dbReference type="InterPro" id="IPR036291">
    <property type="entry name" value="NAD(P)-bd_dom_sf"/>
</dbReference>
<dbReference type="Gene3D" id="3.40.50.720">
    <property type="entry name" value="NAD(P)-binding Rossmann-like Domain"/>
    <property type="match status" value="1"/>
</dbReference>
<organism evidence="2 3">
    <name type="scientific">Rubritalea spongiae</name>
    <dbReference type="NCBI Taxonomy" id="430797"/>
    <lineage>
        <taxon>Bacteria</taxon>
        <taxon>Pseudomonadati</taxon>
        <taxon>Verrucomicrobiota</taxon>
        <taxon>Verrucomicrobiia</taxon>
        <taxon>Verrucomicrobiales</taxon>
        <taxon>Rubritaleaceae</taxon>
        <taxon>Rubritalea</taxon>
    </lineage>
</organism>
<accession>A0ABW5E1H0</accession>
<dbReference type="EMBL" id="JBHUJC010000012">
    <property type="protein sequence ID" value="MFD2275773.1"/>
    <property type="molecule type" value="Genomic_DNA"/>
</dbReference>
<dbReference type="SUPFAM" id="SSF51735">
    <property type="entry name" value="NAD(P)-binding Rossmann-fold domains"/>
    <property type="match status" value="1"/>
</dbReference>
<feature type="domain" description="NAD-dependent epimerase/dehydratase" evidence="1">
    <location>
        <begin position="4"/>
        <end position="168"/>
    </location>
</feature>
<proteinExistence type="predicted"/>
<evidence type="ECO:0000313" key="2">
    <source>
        <dbReference type="EMBL" id="MFD2275773.1"/>
    </source>
</evidence>
<dbReference type="RefSeq" id="WP_377094302.1">
    <property type="nucleotide sequence ID" value="NZ_JBHSJM010000001.1"/>
</dbReference>
<protein>
    <submittedName>
        <fullName evidence="2">NAD-dependent epimerase/dehydratase family protein</fullName>
    </submittedName>
</protein>
<name>A0ABW5E1H0_9BACT</name>
<dbReference type="InterPro" id="IPR001509">
    <property type="entry name" value="Epimerase_deHydtase"/>
</dbReference>
<reference evidence="3" key="1">
    <citation type="journal article" date="2019" name="Int. J. Syst. Evol. Microbiol.">
        <title>The Global Catalogue of Microorganisms (GCM) 10K type strain sequencing project: providing services to taxonomists for standard genome sequencing and annotation.</title>
        <authorList>
            <consortium name="The Broad Institute Genomics Platform"/>
            <consortium name="The Broad Institute Genome Sequencing Center for Infectious Disease"/>
            <person name="Wu L."/>
            <person name="Ma J."/>
        </authorList>
    </citation>
    <scope>NUCLEOTIDE SEQUENCE [LARGE SCALE GENOMIC DNA]</scope>
    <source>
        <strain evidence="3">JCM 16545</strain>
    </source>
</reference>